<dbReference type="Proteomes" id="UP001187192">
    <property type="component" value="Unassembled WGS sequence"/>
</dbReference>
<comment type="caution">
    <text evidence="1">The sequence shown here is derived from an EMBL/GenBank/DDBJ whole genome shotgun (WGS) entry which is preliminary data.</text>
</comment>
<proteinExistence type="predicted"/>
<dbReference type="EMBL" id="BTGU01000007">
    <property type="protein sequence ID" value="GMN38004.1"/>
    <property type="molecule type" value="Genomic_DNA"/>
</dbReference>
<evidence type="ECO:0000313" key="1">
    <source>
        <dbReference type="EMBL" id="GMN38004.1"/>
    </source>
</evidence>
<reference evidence="1" key="1">
    <citation type="submission" date="2023-07" db="EMBL/GenBank/DDBJ databases">
        <title>draft genome sequence of fig (Ficus carica).</title>
        <authorList>
            <person name="Takahashi T."/>
            <person name="Nishimura K."/>
        </authorList>
    </citation>
    <scope>NUCLEOTIDE SEQUENCE</scope>
</reference>
<evidence type="ECO:0000313" key="2">
    <source>
        <dbReference type="Proteomes" id="UP001187192"/>
    </source>
</evidence>
<accession>A0AA88DGD6</accession>
<protein>
    <submittedName>
        <fullName evidence="1">Uncharacterized protein</fullName>
    </submittedName>
</protein>
<organism evidence="1 2">
    <name type="scientific">Ficus carica</name>
    <name type="common">Common fig</name>
    <dbReference type="NCBI Taxonomy" id="3494"/>
    <lineage>
        <taxon>Eukaryota</taxon>
        <taxon>Viridiplantae</taxon>
        <taxon>Streptophyta</taxon>
        <taxon>Embryophyta</taxon>
        <taxon>Tracheophyta</taxon>
        <taxon>Spermatophyta</taxon>
        <taxon>Magnoliopsida</taxon>
        <taxon>eudicotyledons</taxon>
        <taxon>Gunneridae</taxon>
        <taxon>Pentapetalae</taxon>
        <taxon>rosids</taxon>
        <taxon>fabids</taxon>
        <taxon>Rosales</taxon>
        <taxon>Moraceae</taxon>
        <taxon>Ficeae</taxon>
        <taxon>Ficus</taxon>
    </lineage>
</organism>
<dbReference type="AlphaFoldDB" id="A0AA88DGD6"/>
<sequence length="80" mass="8985">MATSSHDLAKIGMEAFALLKENQPPQVKHVTPRQAPLHHHHNGREVLDCYQAAKKFGGVVIVEHRAKRMPAPQTAIRKLF</sequence>
<keyword evidence="2" id="KW-1185">Reference proteome</keyword>
<gene>
    <name evidence="1" type="ORF">TIFTF001_007278</name>
</gene>
<name>A0AA88DGD6_FICCA</name>